<protein>
    <submittedName>
        <fullName evidence="1">Putative disease resistance protein RGA3</fullName>
    </submittedName>
</protein>
<organism evidence="1">
    <name type="scientific">Rhizophora mucronata</name>
    <name type="common">Asiatic mangrove</name>
    <dbReference type="NCBI Taxonomy" id="61149"/>
    <lineage>
        <taxon>Eukaryota</taxon>
        <taxon>Viridiplantae</taxon>
        <taxon>Streptophyta</taxon>
        <taxon>Embryophyta</taxon>
        <taxon>Tracheophyta</taxon>
        <taxon>Spermatophyta</taxon>
        <taxon>Magnoliopsida</taxon>
        <taxon>eudicotyledons</taxon>
        <taxon>Gunneridae</taxon>
        <taxon>Pentapetalae</taxon>
        <taxon>rosids</taxon>
        <taxon>fabids</taxon>
        <taxon>Malpighiales</taxon>
        <taxon>Rhizophoraceae</taxon>
        <taxon>Rhizophora</taxon>
    </lineage>
</organism>
<reference evidence="1" key="1">
    <citation type="submission" date="2018-02" db="EMBL/GenBank/DDBJ databases">
        <title>Rhizophora mucronata_Transcriptome.</title>
        <authorList>
            <person name="Meera S.P."/>
            <person name="Sreeshan A."/>
            <person name="Augustine A."/>
        </authorList>
    </citation>
    <scope>NUCLEOTIDE SEQUENCE</scope>
    <source>
        <tissue evidence="1">Leaf</tissue>
    </source>
</reference>
<sequence length="25" mass="3055">MSRGLCLFKWLLNKDVNHQHQVMKQ</sequence>
<proteinExistence type="predicted"/>
<name>A0A2P2IHT3_RHIMU</name>
<dbReference type="EMBL" id="GGEC01000234">
    <property type="protein sequence ID" value="MBW80717.1"/>
    <property type="molecule type" value="Transcribed_RNA"/>
</dbReference>
<accession>A0A2P2IHT3</accession>
<dbReference type="AlphaFoldDB" id="A0A2P2IHT3"/>
<evidence type="ECO:0000313" key="1">
    <source>
        <dbReference type="EMBL" id="MBW80717.1"/>
    </source>
</evidence>